<evidence type="ECO:0000256" key="10">
    <source>
        <dbReference type="PROSITE-ProRule" id="PRU00042"/>
    </source>
</evidence>
<evidence type="ECO:0000256" key="9">
    <source>
        <dbReference type="ARBA" id="ARBA00023242"/>
    </source>
</evidence>
<dbReference type="Pfam" id="PF04218">
    <property type="entry name" value="CENP-B_N"/>
    <property type="match status" value="1"/>
</dbReference>
<dbReference type="Pfam" id="PF12874">
    <property type="entry name" value="zf-met"/>
    <property type="match status" value="1"/>
</dbReference>
<keyword evidence="4 10" id="KW-0863">Zinc-finger</keyword>
<feature type="domain" description="C2H2-type" evidence="11">
    <location>
        <begin position="839"/>
        <end position="867"/>
    </location>
</feature>
<feature type="domain" description="C2H2-type" evidence="11">
    <location>
        <begin position="386"/>
        <end position="414"/>
    </location>
</feature>
<dbReference type="PANTHER" id="PTHR24393:SF156">
    <property type="entry name" value="ZINC FINGER PROTEIN 271-LIKE"/>
    <property type="match status" value="1"/>
</dbReference>
<dbReference type="GO" id="GO:0008270">
    <property type="term" value="F:zinc ion binding"/>
    <property type="evidence" value="ECO:0007669"/>
    <property type="project" value="UniProtKB-KW"/>
</dbReference>
<comment type="caution">
    <text evidence="13">The sequence shown here is derived from an EMBL/GenBank/DDBJ whole genome shotgun (WGS) entry which is preliminary data.</text>
</comment>
<dbReference type="FunFam" id="3.30.160.60:FF:002460">
    <property type="entry name" value="Zgc:174574"/>
    <property type="match status" value="1"/>
</dbReference>
<dbReference type="FunFam" id="3.30.160.60:FF:000446">
    <property type="entry name" value="Zinc finger protein"/>
    <property type="match status" value="1"/>
</dbReference>
<evidence type="ECO:0000259" key="11">
    <source>
        <dbReference type="PROSITE" id="PS50157"/>
    </source>
</evidence>
<dbReference type="FunFam" id="3.30.160.60:FF:000557">
    <property type="entry name" value="zinc finger and SCAN domain-containing protein 29"/>
    <property type="match status" value="2"/>
</dbReference>
<feature type="domain" description="C2H2-type" evidence="11">
    <location>
        <begin position="1010"/>
        <end position="1037"/>
    </location>
</feature>
<dbReference type="FunFam" id="3.30.160.60:FF:001289">
    <property type="entry name" value="Zinc finger protein 574"/>
    <property type="match status" value="1"/>
</dbReference>
<feature type="domain" description="C2H2-type" evidence="11">
    <location>
        <begin position="924"/>
        <end position="948"/>
    </location>
</feature>
<feature type="domain" description="C2H2-type" evidence="11">
    <location>
        <begin position="641"/>
        <end position="668"/>
    </location>
</feature>
<protein>
    <submittedName>
        <fullName evidence="13">Uncharacterized protein</fullName>
    </submittedName>
</protein>
<evidence type="ECO:0000256" key="1">
    <source>
        <dbReference type="ARBA" id="ARBA00004123"/>
    </source>
</evidence>
<dbReference type="SUPFAM" id="SSF57667">
    <property type="entry name" value="beta-beta-alpha zinc fingers"/>
    <property type="match status" value="13"/>
</dbReference>
<evidence type="ECO:0000256" key="3">
    <source>
        <dbReference type="ARBA" id="ARBA00022737"/>
    </source>
</evidence>
<dbReference type="GO" id="GO:0001228">
    <property type="term" value="F:DNA-binding transcription activator activity, RNA polymerase II-specific"/>
    <property type="evidence" value="ECO:0007669"/>
    <property type="project" value="TreeGrafter"/>
</dbReference>
<organism evidence="13 14">
    <name type="scientific">Ignelater luminosus</name>
    <name type="common">Cucubano</name>
    <name type="synonym">Pyrophorus luminosus</name>
    <dbReference type="NCBI Taxonomy" id="2038154"/>
    <lineage>
        <taxon>Eukaryota</taxon>
        <taxon>Metazoa</taxon>
        <taxon>Ecdysozoa</taxon>
        <taxon>Arthropoda</taxon>
        <taxon>Hexapoda</taxon>
        <taxon>Insecta</taxon>
        <taxon>Pterygota</taxon>
        <taxon>Neoptera</taxon>
        <taxon>Endopterygota</taxon>
        <taxon>Coleoptera</taxon>
        <taxon>Polyphaga</taxon>
        <taxon>Elateriformia</taxon>
        <taxon>Elateroidea</taxon>
        <taxon>Elateridae</taxon>
        <taxon>Agrypninae</taxon>
        <taxon>Pyrophorini</taxon>
        <taxon>Ignelater</taxon>
    </lineage>
</organism>
<proteinExistence type="predicted"/>
<keyword evidence="8" id="KW-0804">Transcription</keyword>
<feature type="domain" description="C2H2-type" evidence="11">
    <location>
        <begin position="442"/>
        <end position="470"/>
    </location>
</feature>
<dbReference type="Pfam" id="PF03221">
    <property type="entry name" value="HTH_Tnp_Tc5"/>
    <property type="match status" value="1"/>
</dbReference>
<dbReference type="FunFam" id="3.30.160.60:FF:000184">
    <property type="entry name" value="Zinc finger protein 333"/>
    <property type="match status" value="2"/>
</dbReference>
<name>A0A8K0FYG9_IGNLU</name>
<keyword evidence="7" id="KW-0238">DNA-binding</keyword>
<dbReference type="InterPro" id="IPR036236">
    <property type="entry name" value="Znf_C2H2_sf"/>
</dbReference>
<dbReference type="InterPro" id="IPR009057">
    <property type="entry name" value="Homeodomain-like_sf"/>
</dbReference>
<dbReference type="SUPFAM" id="SSF46689">
    <property type="entry name" value="Homeodomain-like"/>
    <property type="match status" value="2"/>
</dbReference>
<evidence type="ECO:0000313" key="13">
    <source>
        <dbReference type="EMBL" id="KAF2879541.1"/>
    </source>
</evidence>
<feature type="domain" description="C2H2-type" evidence="11">
    <location>
        <begin position="529"/>
        <end position="556"/>
    </location>
</feature>
<dbReference type="Pfam" id="PF00096">
    <property type="entry name" value="zf-C2H2"/>
    <property type="match status" value="7"/>
</dbReference>
<evidence type="ECO:0000256" key="8">
    <source>
        <dbReference type="ARBA" id="ARBA00023163"/>
    </source>
</evidence>
<feature type="domain" description="C2H2-type" evidence="11">
    <location>
        <begin position="867"/>
        <end position="894"/>
    </location>
</feature>
<evidence type="ECO:0000256" key="7">
    <source>
        <dbReference type="ARBA" id="ARBA00023125"/>
    </source>
</evidence>
<dbReference type="PROSITE" id="PS50157">
    <property type="entry name" value="ZINC_FINGER_C2H2_2"/>
    <property type="match status" value="20"/>
</dbReference>
<keyword evidence="2" id="KW-0479">Metal-binding</keyword>
<keyword evidence="3" id="KW-0677">Repeat</keyword>
<feature type="domain" description="C2H2-type" evidence="11">
    <location>
        <begin position="585"/>
        <end position="612"/>
    </location>
</feature>
<feature type="domain" description="C2H2-type" evidence="11">
    <location>
        <begin position="1066"/>
        <end position="1093"/>
    </location>
</feature>
<dbReference type="InterPro" id="IPR006600">
    <property type="entry name" value="HTH_CenpB_DNA-bd_dom"/>
</dbReference>
<feature type="domain" description="C2H2-type" evidence="11">
    <location>
        <begin position="557"/>
        <end position="584"/>
    </location>
</feature>
<evidence type="ECO:0000256" key="5">
    <source>
        <dbReference type="ARBA" id="ARBA00022833"/>
    </source>
</evidence>
<evidence type="ECO:0000256" key="2">
    <source>
        <dbReference type="ARBA" id="ARBA00022723"/>
    </source>
</evidence>
<dbReference type="InterPro" id="IPR013087">
    <property type="entry name" value="Znf_C2H2_type"/>
</dbReference>
<comment type="subcellular location">
    <subcellularLocation>
        <location evidence="1">Nucleus</location>
    </subcellularLocation>
</comment>
<dbReference type="Gene3D" id="3.30.160.60">
    <property type="entry name" value="Classic Zinc Finger"/>
    <property type="match status" value="14"/>
</dbReference>
<reference evidence="13" key="1">
    <citation type="submission" date="2019-08" db="EMBL/GenBank/DDBJ databases">
        <title>The genome of the North American firefly Photinus pyralis.</title>
        <authorList>
            <consortium name="Photinus pyralis genome working group"/>
            <person name="Fallon T.R."/>
            <person name="Sander Lower S.E."/>
            <person name="Weng J.-K."/>
        </authorList>
    </citation>
    <scope>NUCLEOTIDE SEQUENCE</scope>
    <source>
        <strain evidence="13">TRF0915ILg1</strain>
        <tissue evidence="13">Whole body</tissue>
    </source>
</reference>
<dbReference type="PROSITE" id="PS00028">
    <property type="entry name" value="ZINC_FINGER_C2H2_1"/>
    <property type="match status" value="19"/>
</dbReference>
<keyword evidence="14" id="KW-1185">Reference proteome</keyword>
<dbReference type="AlphaFoldDB" id="A0A8K0FYG9"/>
<keyword evidence="9" id="KW-0539">Nucleus</keyword>
<feature type="domain" description="C2H2-type" evidence="11">
    <location>
        <begin position="414"/>
        <end position="441"/>
    </location>
</feature>
<evidence type="ECO:0000313" key="14">
    <source>
        <dbReference type="Proteomes" id="UP000801492"/>
    </source>
</evidence>
<feature type="domain" description="C2H2-type" evidence="11">
    <location>
        <begin position="613"/>
        <end position="640"/>
    </location>
</feature>
<dbReference type="GO" id="GO:0000978">
    <property type="term" value="F:RNA polymerase II cis-regulatory region sequence-specific DNA binding"/>
    <property type="evidence" value="ECO:0007669"/>
    <property type="project" value="TreeGrafter"/>
</dbReference>
<sequence>MEPIMKEASISKRRMLSIEEKGTIIKKLESGESNANLAIKYDLSASTISTIWKNRDKIKRAIDNNLLKQKKVRLSSHRDVEEALLEWFKDRKRLGIPVNGPVLLAKANDFARSMGKVNYRCTKSWIGRLVQTFPKTQMLILPQQISGHNLILNNQPKQTVKCQPRVAFICQPQNILVAQIQSVPTNQLQTGHLQRATIPMLQYQGQNVANQQQNTLSCHKPQYQLQNSTVNQQNVLAYHKPQYQLQNSIINQQNVLTYHKPQYQFQNNLTNQQQNVLVCQPQYQVQNIVSNQQQNIGTYSFTQFNQKQKSMANQQDLLVYQSQQIPINRLQYNDNNQLPNVTTHQSYVSVSNQKQKIDSKSQPIATTQSQDVLNAAISQPNNIRYYYCTRCPEKFTSKYQQKQHGNKVHLSKKISCPTCERMFKWKFQMLKHQESHSAERNHKCEICHKRFKTKHSYSLHFSKTHSNEFKFNCEQCGKGFIYGSQLKAHTKVHSDTLYKCDDCNKIFRDEKYYKMHLKIHKPGYTAQTFTCVKCGAKLSSSGGYRKHMRAHNTDLKYICDTCGKHVTSLSSLRAHSLLHSGEKPFVCEFCGKSFNKPGLLKTHRRVHTKEKPYVCKLCQQRFTQRSSLRIHERKHTGEKPYCCDICQKRFVTKTLLKIHSKTQMLILPQQLTLDNQPNQDAKYQPRMAFICQPQNILVAEIQGVTTNQLQNYPQAIISSTIKQQQDFLVCQPQYQVQSITANQQQNLTYNSPIQFNQHQYQEQKFMVNQHDFSGYQSQQVSINRPQYNQQSNVSIHQSYVSVPEQKLETDSKPQHIVTNQSQDILRHPVVSQPDNIKYYYCTRCPEKFTSVAKQKQHGVKVHSHKKVPCPICGRMFKWRFQMLKHQEGHDIEKNHKCEVCHKLFKTKHTYNLHVANIHRNEFNFKCEQCGKGFLYESQHKAHAKVHSGTLYKCDDCNKVFRDEKYYKTHLKIHKPDYTAQTFTCPKCNAKFASSGGYRSHMRAHNTDLKYICDTCGKHVTSLGSLREHLLLHSGEKPFICEFCGKSFNKPALLKAHRRVHTKEKPYVCKLCQQRFTQLSSLRVHERKHTGEKPYCCDICQKRFVTKTLLKIHSKVHGTMLADINKGKEQKS</sequence>
<feature type="domain" description="C2H2-type" evidence="11">
    <location>
        <begin position="1038"/>
        <end position="1065"/>
    </location>
</feature>
<keyword evidence="6" id="KW-0805">Transcription regulation</keyword>
<feature type="domain" description="C2H2-type" evidence="11">
    <location>
        <begin position="1094"/>
        <end position="1116"/>
    </location>
</feature>
<dbReference type="GO" id="GO:0005634">
    <property type="term" value="C:nucleus"/>
    <property type="evidence" value="ECO:0007669"/>
    <property type="project" value="UniProtKB-SubCell"/>
</dbReference>
<dbReference type="Proteomes" id="UP000801492">
    <property type="component" value="Unassembled WGS sequence"/>
</dbReference>
<dbReference type="PANTHER" id="PTHR24393">
    <property type="entry name" value="ZINC FINGER PROTEIN"/>
    <property type="match status" value="1"/>
</dbReference>
<dbReference type="OrthoDB" id="6077919at2759"/>
<dbReference type="PROSITE" id="PS51253">
    <property type="entry name" value="HTH_CENPB"/>
    <property type="match status" value="1"/>
</dbReference>
<feature type="domain" description="C2H2-type" evidence="11">
    <location>
        <begin position="951"/>
        <end position="978"/>
    </location>
</feature>
<dbReference type="SMART" id="SM00355">
    <property type="entry name" value="ZnF_C2H2"/>
    <property type="match status" value="20"/>
</dbReference>
<dbReference type="EMBL" id="VTPC01091143">
    <property type="protein sequence ID" value="KAF2879541.1"/>
    <property type="molecule type" value="Genomic_DNA"/>
</dbReference>
<feature type="domain" description="C2H2-type" evidence="11">
    <location>
        <begin position="982"/>
        <end position="1009"/>
    </location>
</feature>
<evidence type="ECO:0000259" key="12">
    <source>
        <dbReference type="PROSITE" id="PS51253"/>
    </source>
</evidence>
<feature type="domain" description="C2H2-type" evidence="11">
    <location>
        <begin position="471"/>
        <end position="494"/>
    </location>
</feature>
<dbReference type="SMART" id="SM00674">
    <property type="entry name" value="CENPB"/>
    <property type="match status" value="1"/>
</dbReference>
<feature type="domain" description="C2H2-type" evidence="11">
    <location>
        <begin position="895"/>
        <end position="923"/>
    </location>
</feature>
<feature type="domain" description="HTH CENPB-type" evidence="12">
    <location>
        <begin position="68"/>
        <end position="139"/>
    </location>
</feature>
<feature type="domain" description="C2H2-type" evidence="11">
    <location>
        <begin position="498"/>
        <end position="520"/>
    </location>
</feature>
<keyword evidence="5" id="KW-0862">Zinc</keyword>
<evidence type="ECO:0000256" key="6">
    <source>
        <dbReference type="ARBA" id="ARBA00023015"/>
    </source>
</evidence>
<dbReference type="Gene3D" id="1.10.10.60">
    <property type="entry name" value="Homeodomain-like"/>
    <property type="match status" value="2"/>
</dbReference>
<accession>A0A8K0FYG9</accession>
<gene>
    <name evidence="13" type="ORF">ILUMI_26625</name>
</gene>
<dbReference type="InterPro" id="IPR007889">
    <property type="entry name" value="HTH_Psq"/>
</dbReference>
<evidence type="ECO:0000256" key="4">
    <source>
        <dbReference type="ARBA" id="ARBA00022771"/>
    </source>
</evidence>